<dbReference type="EMBL" id="QNRM01000004">
    <property type="protein sequence ID" value="RBP19838.1"/>
    <property type="molecule type" value="Genomic_DNA"/>
</dbReference>
<sequence length="386" mass="40529">MDQRVAEDLPVNPEMAEQPVNEASLRTSAMKFLAWAHQRGLLSTDAYYPGDGYEAPVLANATDAAVSLLRAKLIRAVGINVSVPEIVVFLQRAVPGVRQVLTLPTACDGIQLKYHQGQPDPVTPSAVGQAANPCAVHQAQAGGQFYTCGSSISVGNAAAAGTLGCLVRDAAGDLYGLSNNHVSGGCNYAPGGLPILAPGVMDVSPNMPHPFTIGTHQRQLPMNMGDPTTVDTLINQDASIFKIVAVDRISSMQQNSYDTPAASMPLMGGMHVKKVGRSSGFTEGVVLGEMVGAHRVNYQAPEHAFSGPVYFDRMFAVVGKADRFSEPGDSGSLVVHEAPDGIDYAVGIIVAGYTDNRAPGNIVSLIMPIEPILVSFNVTLVAGHNV</sequence>
<proteinExistence type="predicted"/>
<organism evidence="2 3">
    <name type="scientific">Achromobacter marplatensis</name>
    <dbReference type="NCBI Taxonomy" id="470868"/>
    <lineage>
        <taxon>Bacteria</taxon>
        <taxon>Pseudomonadati</taxon>
        <taxon>Pseudomonadota</taxon>
        <taxon>Betaproteobacteria</taxon>
        <taxon>Burkholderiales</taxon>
        <taxon>Alcaligenaceae</taxon>
        <taxon>Achromobacter</taxon>
    </lineage>
</organism>
<dbReference type="Proteomes" id="UP000252124">
    <property type="component" value="Unassembled WGS sequence"/>
</dbReference>
<feature type="domain" description="Nal1 C-terminal" evidence="1">
    <location>
        <begin position="265"/>
        <end position="355"/>
    </location>
</feature>
<dbReference type="RefSeq" id="WP_127185210.1">
    <property type="nucleotide sequence ID" value="NZ_CADIJU010000002.1"/>
</dbReference>
<accession>A0ABX9GDT1</accession>
<protein>
    <recommendedName>
        <fullName evidence="1">Nal1 C-terminal domain-containing protein</fullName>
    </recommendedName>
</protein>
<reference evidence="2 3" key="1">
    <citation type="submission" date="2018-06" db="EMBL/GenBank/DDBJ databases">
        <title>Genomic Encyclopedia of Type Strains, Phase III (KMG-III): the genomes of soil and plant-associated and newly described type strains.</title>
        <authorList>
            <person name="Whitman W."/>
        </authorList>
    </citation>
    <scope>NUCLEOTIDE SEQUENCE [LARGE SCALE GENOMIC DNA]</scope>
    <source>
        <strain evidence="2 3">CECT 7342</strain>
    </source>
</reference>
<dbReference type="SUPFAM" id="SSF50494">
    <property type="entry name" value="Trypsin-like serine proteases"/>
    <property type="match status" value="1"/>
</dbReference>
<evidence type="ECO:0000313" key="2">
    <source>
        <dbReference type="EMBL" id="RBP19838.1"/>
    </source>
</evidence>
<dbReference type="InterPro" id="IPR009003">
    <property type="entry name" value="Peptidase_S1_PA"/>
</dbReference>
<dbReference type="Pfam" id="PF25819">
    <property type="entry name" value="Nal1_C"/>
    <property type="match status" value="1"/>
</dbReference>
<evidence type="ECO:0000313" key="3">
    <source>
        <dbReference type="Proteomes" id="UP000252124"/>
    </source>
</evidence>
<evidence type="ECO:0000259" key="1">
    <source>
        <dbReference type="Pfam" id="PF25819"/>
    </source>
</evidence>
<keyword evidence="3" id="KW-1185">Reference proteome</keyword>
<dbReference type="InterPro" id="IPR057904">
    <property type="entry name" value="Nal1_C"/>
</dbReference>
<name>A0ABX9GDT1_9BURK</name>
<comment type="caution">
    <text evidence="2">The sequence shown here is derived from an EMBL/GenBank/DDBJ whole genome shotgun (WGS) entry which is preliminary data.</text>
</comment>
<gene>
    <name evidence="2" type="ORF">DFP87_104174</name>
</gene>
<dbReference type="GeneID" id="99729977"/>